<dbReference type="Pfam" id="PF07075">
    <property type="entry name" value="NamZ_N"/>
    <property type="match status" value="1"/>
</dbReference>
<dbReference type="InterPro" id="IPR008302">
    <property type="entry name" value="NamZ"/>
</dbReference>
<dbReference type="InterPro" id="IPR048502">
    <property type="entry name" value="NamZ_N"/>
</dbReference>
<dbReference type="Gene3D" id="3.40.50.12170">
    <property type="entry name" value="Uncharacterised protein PF07075, DUF1343"/>
    <property type="match status" value="1"/>
</dbReference>
<dbReference type="AlphaFoldDB" id="A0A383AQJ4"/>
<feature type="domain" description="Peptidoglycan beta-N-acetylmuramidase NamZ N-terminal" evidence="1">
    <location>
        <begin position="20"/>
        <end position="108"/>
    </location>
</feature>
<feature type="non-terminal residue" evidence="2">
    <location>
        <position position="1"/>
    </location>
</feature>
<gene>
    <name evidence="2" type="ORF">METZ01_LOCUS462818</name>
</gene>
<evidence type="ECO:0000313" key="2">
    <source>
        <dbReference type="EMBL" id="SVE09964.1"/>
    </source>
</evidence>
<organism evidence="2">
    <name type="scientific">marine metagenome</name>
    <dbReference type="NCBI Taxonomy" id="408172"/>
    <lineage>
        <taxon>unclassified sequences</taxon>
        <taxon>metagenomes</taxon>
        <taxon>ecological metagenomes</taxon>
    </lineage>
</organism>
<evidence type="ECO:0000259" key="1">
    <source>
        <dbReference type="Pfam" id="PF07075"/>
    </source>
</evidence>
<proteinExistence type="predicted"/>
<reference evidence="2" key="1">
    <citation type="submission" date="2018-05" db="EMBL/GenBank/DDBJ databases">
        <authorList>
            <person name="Lanie J.A."/>
            <person name="Ng W.-L."/>
            <person name="Kazmierczak K.M."/>
            <person name="Andrzejewski T.M."/>
            <person name="Davidsen T.M."/>
            <person name="Wayne K.J."/>
            <person name="Tettelin H."/>
            <person name="Glass J.I."/>
            <person name="Rusch D."/>
            <person name="Podicherti R."/>
            <person name="Tsui H.-C.T."/>
            <person name="Winkler M.E."/>
        </authorList>
    </citation>
    <scope>NUCLEOTIDE SEQUENCE</scope>
</reference>
<accession>A0A383AQJ4</accession>
<dbReference type="PANTHER" id="PTHR42915:SF1">
    <property type="entry name" value="PEPTIDOGLYCAN BETA-N-ACETYLMURAMIDASE NAMZ"/>
    <property type="match status" value="1"/>
</dbReference>
<sequence length="108" mass="11423">VVSVTLGSVQLSARLAGRRIGLVTNPASVNASLTHVVDTVTAPSRVTLAALFGPQHGFQSDVQDNMVETDHGRHSDLDVPVYSLYGETRTPTPAMLAGLDTLVIDLQD</sequence>
<dbReference type="PANTHER" id="PTHR42915">
    <property type="entry name" value="HYPOTHETICAL 460 KDA PROTEIN IN FEUA-SIGW INTERGENIC REGION [PRECURSOR]"/>
    <property type="match status" value="1"/>
</dbReference>
<dbReference type="GO" id="GO:0033922">
    <property type="term" value="F:peptidoglycan beta-N-acetylmuramidase activity"/>
    <property type="evidence" value="ECO:0007669"/>
    <property type="project" value="InterPro"/>
</dbReference>
<dbReference type="EMBL" id="UINC01194060">
    <property type="protein sequence ID" value="SVE09964.1"/>
    <property type="molecule type" value="Genomic_DNA"/>
</dbReference>
<protein>
    <recommendedName>
        <fullName evidence="1">Peptidoglycan beta-N-acetylmuramidase NamZ N-terminal domain-containing protein</fullName>
    </recommendedName>
</protein>
<feature type="non-terminal residue" evidence="2">
    <location>
        <position position="108"/>
    </location>
</feature>
<name>A0A383AQJ4_9ZZZZ</name>